<dbReference type="EMBL" id="JAAVJD010000339">
    <property type="protein sequence ID" value="NJQ08561.1"/>
    <property type="molecule type" value="Genomic_DNA"/>
</dbReference>
<evidence type="ECO:0000313" key="3">
    <source>
        <dbReference type="Proteomes" id="UP000578686"/>
    </source>
</evidence>
<organism evidence="2 3">
    <name type="scientific">Streptomyces lonarensis</name>
    <dbReference type="NCBI Taxonomy" id="700599"/>
    <lineage>
        <taxon>Bacteria</taxon>
        <taxon>Bacillati</taxon>
        <taxon>Actinomycetota</taxon>
        <taxon>Actinomycetes</taxon>
        <taxon>Kitasatosporales</taxon>
        <taxon>Streptomycetaceae</taxon>
        <taxon>Streptomyces</taxon>
    </lineage>
</organism>
<accession>A0A7X6I1C4</accession>
<keyword evidence="3" id="KW-1185">Reference proteome</keyword>
<protein>
    <recommendedName>
        <fullName evidence="4">Integral membrane protein</fullName>
    </recommendedName>
</protein>
<dbReference type="AlphaFoldDB" id="A0A7X6I1C4"/>
<keyword evidence="1" id="KW-0472">Membrane</keyword>
<name>A0A7X6I1C4_9ACTN</name>
<evidence type="ECO:0008006" key="4">
    <source>
        <dbReference type="Google" id="ProtNLM"/>
    </source>
</evidence>
<sequence>MSKPKSKLGVYISIGTSVFGVIGIAKQLRSAREEHDTLQLVDGIVSAAAVITGVALLGRELRRMNEDIHDVLSD</sequence>
<proteinExistence type="predicted"/>
<evidence type="ECO:0000313" key="2">
    <source>
        <dbReference type="EMBL" id="NJQ08561.1"/>
    </source>
</evidence>
<dbReference type="RefSeq" id="WP_167974529.1">
    <property type="nucleotide sequence ID" value="NZ_BHZG01000368.1"/>
</dbReference>
<reference evidence="2 3" key="1">
    <citation type="submission" date="2020-03" db="EMBL/GenBank/DDBJ databases">
        <title>Draft genome of Streptomyces sp. ventii, isolated from the Axial Seamount in the Pacific Ocean, and resequencing of the two type strains Streptomyces lonarensis strain NCL 716 and Streptomyces bohaiensis strain 11A07.</title>
        <authorList>
            <person name="Loughran R.M."/>
            <person name="Pfannmuller K.M."/>
            <person name="Wasson B.J."/>
            <person name="Deadmond M.C."/>
            <person name="Paddock B.E."/>
            <person name="Koyack M.J."/>
            <person name="Gallegos D.A."/>
            <person name="Mitchell E.A."/>
            <person name="Ushijima B."/>
            <person name="Saw J.H."/>
            <person name="Mcphail K.L."/>
            <person name="Videau P."/>
        </authorList>
    </citation>
    <scope>NUCLEOTIDE SEQUENCE [LARGE SCALE GENOMIC DNA]</scope>
    <source>
        <strain evidence="2 3">NCL716</strain>
    </source>
</reference>
<feature type="transmembrane region" description="Helical" evidence="1">
    <location>
        <begin position="7"/>
        <end position="25"/>
    </location>
</feature>
<gene>
    <name evidence="2" type="ORF">HCN56_24045</name>
</gene>
<comment type="caution">
    <text evidence="2">The sequence shown here is derived from an EMBL/GenBank/DDBJ whole genome shotgun (WGS) entry which is preliminary data.</text>
</comment>
<evidence type="ECO:0000256" key="1">
    <source>
        <dbReference type="SAM" id="Phobius"/>
    </source>
</evidence>
<keyword evidence="1" id="KW-0812">Transmembrane</keyword>
<dbReference type="Proteomes" id="UP000578686">
    <property type="component" value="Unassembled WGS sequence"/>
</dbReference>
<keyword evidence="1" id="KW-1133">Transmembrane helix</keyword>
<feature type="transmembrane region" description="Helical" evidence="1">
    <location>
        <begin position="37"/>
        <end position="57"/>
    </location>
</feature>